<dbReference type="EMBL" id="SDMP01000018">
    <property type="protein sequence ID" value="RYQ97753.1"/>
    <property type="molecule type" value="Genomic_DNA"/>
</dbReference>
<dbReference type="Proteomes" id="UP000289738">
    <property type="component" value="Chromosome B08"/>
</dbReference>
<gene>
    <name evidence="1" type="ORF">Ahy_B08g093833</name>
</gene>
<reference evidence="1 2" key="1">
    <citation type="submission" date="2019-01" db="EMBL/GenBank/DDBJ databases">
        <title>Sequencing of cultivated peanut Arachis hypogaea provides insights into genome evolution and oil improvement.</title>
        <authorList>
            <person name="Chen X."/>
        </authorList>
    </citation>
    <scope>NUCLEOTIDE SEQUENCE [LARGE SCALE GENOMIC DNA]</scope>
    <source>
        <strain evidence="2">cv. Fuhuasheng</strain>
        <tissue evidence="1">Leaves</tissue>
    </source>
</reference>
<dbReference type="AlphaFoldDB" id="A0A444Y761"/>
<name>A0A444Y761_ARAHY</name>
<evidence type="ECO:0000313" key="1">
    <source>
        <dbReference type="EMBL" id="RYQ97753.1"/>
    </source>
</evidence>
<proteinExistence type="predicted"/>
<organism evidence="1 2">
    <name type="scientific">Arachis hypogaea</name>
    <name type="common">Peanut</name>
    <dbReference type="NCBI Taxonomy" id="3818"/>
    <lineage>
        <taxon>Eukaryota</taxon>
        <taxon>Viridiplantae</taxon>
        <taxon>Streptophyta</taxon>
        <taxon>Embryophyta</taxon>
        <taxon>Tracheophyta</taxon>
        <taxon>Spermatophyta</taxon>
        <taxon>Magnoliopsida</taxon>
        <taxon>eudicotyledons</taxon>
        <taxon>Gunneridae</taxon>
        <taxon>Pentapetalae</taxon>
        <taxon>rosids</taxon>
        <taxon>fabids</taxon>
        <taxon>Fabales</taxon>
        <taxon>Fabaceae</taxon>
        <taxon>Papilionoideae</taxon>
        <taxon>50 kb inversion clade</taxon>
        <taxon>dalbergioids sensu lato</taxon>
        <taxon>Dalbergieae</taxon>
        <taxon>Pterocarpus clade</taxon>
        <taxon>Arachis</taxon>
    </lineage>
</organism>
<accession>A0A444Y761</accession>
<protein>
    <submittedName>
        <fullName evidence="1">Uncharacterized protein</fullName>
    </submittedName>
</protein>
<keyword evidence="2" id="KW-1185">Reference proteome</keyword>
<evidence type="ECO:0000313" key="2">
    <source>
        <dbReference type="Proteomes" id="UP000289738"/>
    </source>
</evidence>
<sequence length="344" mass="38079">MKIVTHLITVIHLCAIASNTVFNLAHLLAVASNAVVAAFSKLLQFGFAISITSNRIETMTEQQRSDISNLGKSTAMERLAGRGLFMDPPSVFMSNNMWSLLLPEGFQIENLKLGNISKFQIPTLIPFLFRISSYSFLTFSQPLLHDLAVVALLYSFLLFHPILPKEGTAILKKKIGPGVYNISTADDAERILTSENKVVLAFLTTLVVSGSESEELAAASKLEDNYFLKIYSPAIPLKRIFVFLMFNYLLQLVFVHVDMDDEDAGKPIASFFGITGNKISSVVLEGKGVSSSNNLLPKNKMINRILNAQNLQGKLPPELVKLPHLQEMHVINVLFEVVKTALIR</sequence>
<comment type="caution">
    <text evidence="1">The sequence shown here is derived from an EMBL/GenBank/DDBJ whole genome shotgun (WGS) entry which is preliminary data.</text>
</comment>
<dbReference type="STRING" id="3818.A0A444Y761"/>